<gene>
    <name evidence="5" type="ORF">IAB46_07245</name>
</gene>
<reference evidence="5" key="2">
    <citation type="journal article" date="2021" name="PeerJ">
        <title>Extensive microbial diversity within the chicken gut microbiome revealed by metagenomics and culture.</title>
        <authorList>
            <person name="Gilroy R."/>
            <person name="Ravi A."/>
            <person name="Getino M."/>
            <person name="Pursley I."/>
            <person name="Horton D.L."/>
            <person name="Alikhan N.F."/>
            <person name="Baker D."/>
            <person name="Gharbi K."/>
            <person name="Hall N."/>
            <person name="Watson M."/>
            <person name="Adriaenssens E.M."/>
            <person name="Foster-Nyarko E."/>
            <person name="Jarju S."/>
            <person name="Secka A."/>
            <person name="Antonio M."/>
            <person name="Oren A."/>
            <person name="Chaudhuri R.R."/>
            <person name="La Ragione R."/>
            <person name="Hildebrand F."/>
            <person name="Pallen M.J."/>
        </authorList>
    </citation>
    <scope>NUCLEOTIDE SEQUENCE</scope>
    <source>
        <strain evidence="5">CHK178-757</strain>
    </source>
</reference>
<dbReference type="PANTHER" id="PTHR43280">
    <property type="entry name" value="ARAC-FAMILY TRANSCRIPTIONAL REGULATOR"/>
    <property type="match status" value="1"/>
</dbReference>
<dbReference type="Pfam" id="PF12833">
    <property type="entry name" value="HTH_18"/>
    <property type="match status" value="1"/>
</dbReference>
<evidence type="ECO:0000256" key="2">
    <source>
        <dbReference type="ARBA" id="ARBA00023125"/>
    </source>
</evidence>
<accession>A0A9D1JQM9</accession>
<dbReference type="PROSITE" id="PS01124">
    <property type="entry name" value="HTH_ARAC_FAMILY_2"/>
    <property type="match status" value="1"/>
</dbReference>
<proteinExistence type="predicted"/>
<evidence type="ECO:0000256" key="3">
    <source>
        <dbReference type="ARBA" id="ARBA00023163"/>
    </source>
</evidence>
<sequence>MSNPTLDAAIEKLGEQFAKRNWSYLDVPAGSPMEKSYAWPGQLEENIMICVHKGPDIQEMFHRQDFFFFNFAYSGDYGALSYKYDNHITIHENECYIGQPFAGYALSAHSEKDIIIIGILIQKETFFRVFLPALSADTKLFHFFLDPQTNEYSEEFIHLRFDDSCCIRTLLEMMVIEYADPQEDTQAILQPMVLTLLMMVARQYKRSIPVPKDERLSDKIVRYMGEHSDVVTLKDISKHFSYHPNYISTLLHREIGKSFSEILLEQRMERAIFLLKGTNLSVDEIAAMLGYSNSSNFYKAFREYYHCSPRDYVGKQ</sequence>
<keyword evidence="1" id="KW-0805">Transcription regulation</keyword>
<comment type="caution">
    <text evidence="5">The sequence shown here is derived from an EMBL/GenBank/DDBJ whole genome shotgun (WGS) entry which is preliminary data.</text>
</comment>
<dbReference type="InterPro" id="IPR018060">
    <property type="entry name" value="HTH_AraC"/>
</dbReference>
<dbReference type="Gene3D" id="1.10.10.60">
    <property type="entry name" value="Homeodomain-like"/>
    <property type="match status" value="2"/>
</dbReference>
<evidence type="ECO:0000313" key="6">
    <source>
        <dbReference type="Proteomes" id="UP000823927"/>
    </source>
</evidence>
<organism evidence="5 6">
    <name type="scientific">Candidatus Scybalocola faecigallinarum</name>
    <dbReference type="NCBI Taxonomy" id="2840941"/>
    <lineage>
        <taxon>Bacteria</taxon>
        <taxon>Bacillati</taxon>
        <taxon>Bacillota</taxon>
        <taxon>Clostridia</taxon>
        <taxon>Lachnospirales</taxon>
        <taxon>Lachnospiraceae</taxon>
        <taxon>Lachnospiraceae incertae sedis</taxon>
        <taxon>Candidatus Scybalocola (ex Gilroy et al. 2021)</taxon>
    </lineage>
</organism>
<reference evidence="5" key="1">
    <citation type="submission" date="2020-10" db="EMBL/GenBank/DDBJ databases">
        <authorList>
            <person name="Gilroy R."/>
        </authorList>
    </citation>
    <scope>NUCLEOTIDE SEQUENCE</scope>
    <source>
        <strain evidence="5">CHK178-757</strain>
    </source>
</reference>
<dbReference type="SUPFAM" id="SSF46689">
    <property type="entry name" value="Homeodomain-like"/>
    <property type="match status" value="1"/>
</dbReference>
<dbReference type="GO" id="GO:0043565">
    <property type="term" value="F:sequence-specific DNA binding"/>
    <property type="evidence" value="ECO:0007669"/>
    <property type="project" value="InterPro"/>
</dbReference>
<evidence type="ECO:0000259" key="4">
    <source>
        <dbReference type="PROSITE" id="PS01124"/>
    </source>
</evidence>
<keyword evidence="2" id="KW-0238">DNA-binding</keyword>
<name>A0A9D1JQM9_9FIRM</name>
<dbReference type="AlphaFoldDB" id="A0A9D1JQM9"/>
<evidence type="ECO:0000313" key="5">
    <source>
        <dbReference type="EMBL" id="HIS47338.1"/>
    </source>
</evidence>
<dbReference type="Proteomes" id="UP000823927">
    <property type="component" value="Unassembled WGS sequence"/>
</dbReference>
<dbReference type="PRINTS" id="PR00032">
    <property type="entry name" value="HTHARAC"/>
</dbReference>
<dbReference type="InterPro" id="IPR020449">
    <property type="entry name" value="Tscrpt_reg_AraC-type_HTH"/>
</dbReference>
<dbReference type="PANTHER" id="PTHR43280:SF28">
    <property type="entry name" value="HTH-TYPE TRANSCRIPTIONAL ACTIVATOR RHAS"/>
    <property type="match status" value="1"/>
</dbReference>
<evidence type="ECO:0000256" key="1">
    <source>
        <dbReference type="ARBA" id="ARBA00023015"/>
    </source>
</evidence>
<dbReference type="GO" id="GO:0003700">
    <property type="term" value="F:DNA-binding transcription factor activity"/>
    <property type="evidence" value="ECO:0007669"/>
    <property type="project" value="InterPro"/>
</dbReference>
<keyword evidence="3" id="KW-0804">Transcription</keyword>
<feature type="domain" description="HTH araC/xylS-type" evidence="4">
    <location>
        <begin position="218"/>
        <end position="315"/>
    </location>
</feature>
<dbReference type="EMBL" id="DVIT01000027">
    <property type="protein sequence ID" value="HIS47338.1"/>
    <property type="molecule type" value="Genomic_DNA"/>
</dbReference>
<protein>
    <submittedName>
        <fullName evidence="5">Helix-turn-helix transcriptional regulator</fullName>
    </submittedName>
</protein>
<dbReference type="InterPro" id="IPR009057">
    <property type="entry name" value="Homeodomain-like_sf"/>
</dbReference>
<dbReference type="SMART" id="SM00342">
    <property type="entry name" value="HTH_ARAC"/>
    <property type="match status" value="1"/>
</dbReference>